<dbReference type="InterPro" id="IPR011993">
    <property type="entry name" value="PH-like_dom_sf"/>
</dbReference>
<gene>
    <name evidence="4" type="ORF">MENT_LOCUS51271</name>
</gene>
<dbReference type="CDD" id="cd00065">
    <property type="entry name" value="FYVE_like_SF"/>
    <property type="match status" value="1"/>
</dbReference>
<feature type="region of interest" description="Disordered" evidence="1">
    <location>
        <begin position="313"/>
        <end position="334"/>
    </location>
</feature>
<dbReference type="SMART" id="SM00233">
    <property type="entry name" value="PH"/>
    <property type="match status" value="2"/>
</dbReference>
<dbReference type="PANTHER" id="PTHR12673:SF241">
    <property type="entry name" value="DH DOMAIN-CONTAINING PROTEIN"/>
    <property type="match status" value="1"/>
</dbReference>
<evidence type="ECO:0000313" key="5">
    <source>
        <dbReference type="Proteomes" id="UP000580250"/>
    </source>
</evidence>
<feature type="compositionally biased region" description="Low complexity" evidence="1">
    <location>
        <begin position="33"/>
        <end position="60"/>
    </location>
</feature>
<dbReference type="SUPFAM" id="SSF48065">
    <property type="entry name" value="DBL homology domain (DH-domain)"/>
    <property type="match status" value="1"/>
</dbReference>
<dbReference type="EMBL" id="CAJEWN010001506">
    <property type="protein sequence ID" value="CAD2197992.1"/>
    <property type="molecule type" value="Genomic_DNA"/>
</dbReference>
<dbReference type="GO" id="GO:0007010">
    <property type="term" value="P:cytoskeleton organization"/>
    <property type="evidence" value="ECO:0007669"/>
    <property type="project" value="TreeGrafter"/>
</dbReference>
<protein>
    <submittedName>
        <fullName evidence="4">Uncharacterized protein</fullName>
    </submittedName>
</protein>
<dbReference type="InterPro" id="IPR011011">
    <property type="entry name" value="Znf_FYVE_PHD"/>
</dbReference>
<dbReference type="OrthoDB" id="245697at2759"/>
<evidence type="ECO:0000259" key="3">
    <source>
        <dbReference type="PROSITE" id="PS50010"/>
    </source>
</evidence>
<reference evidence="4 5" key="1">
    <citation type="submission" date="2020-08" db="EMBL/GenBank/DDBJ databases">
        <authorList>
            <person name="Koutsovoulos G."/>
            <person name="Danchin GJ E."/>
        </authorList>
    </citation>
    <scope>NUCLEOTIDE SEQUENCE [LARGE SCALE GENOMIC DNA]</scope>
</reference>
<dbReference type="GO" id="GO:0005085">
    <property type="term" value="F:guanyl-nucleotide exchange factor activity"/>
    <property type="evidence" value="ECO:0007669"/>
    <property type="project" value="InterPro"/>
</dbReference>
<dbReference type="Proteomes" id="UP000580250">
    <property type="component" value="Unassembled WGS sequence"/>
</dbReference>
<dbReference type="InterPro" id="IPR001849">
    <property type="entry name" value="PH_domain"/>
</dbReference>
<dbReference type="InterPro" id="IPR051092">
    <property type="entry name" value="FYVE_RhoGEF_PH"/>
</dbReference>
<dbReference type="SMART" id="SM00325">
    <property type="entry name" value="RhoGEF"/>
    <property type="match status" value="1"/>
</dbReference>
<comment type="caution">
    <text evidence="4">The sequence shown here is derived from an EMBL/GenBank/DDBJ whole genome shotgun (WGS) entry which is preliminary data.</text>
</comment>
<feature type="compositionally biased region" description="Basic and acidic residues" evidence="1">
    <location>
        <begin position="976"/>
        <end position="990"/>
    </location>
</feature>
<feature type="region of interest" description="Disordered" evidence="1">
    <location>
        <begin position="967"/>
        <end position="990"/>
    </location>
</feature>
<dbReference type="InterPro" id="IPR013083">
    <property type="entry name" value="Znf_RING/FYVE/PHD"/>
</dbReference>
<dbReference type="Gene3D" id="2.30.29.30">
    <property type="entry name" value="Pleckstrin-homology domain (PH domain)/Phosphotyrosine-binding domain (PTB)"/>
    <property type="match status" value="2"/>
</dbReference>
<name>A0A6V7XFL7_MELEN</name>
<dbReference type="SUPFAM" id="SSF57903">
    <property type="entry name" value="FYVE/PHD zinc finger"/>
    <property type="match status" value="1"/>
</dbReference>
<dbReference type="Gene3D" id="3.30.40.10">
    <property type="entry name" value="Zinc/RING finger domain, C3HC4 (zinc finger)"/>
    <property type="match status" value="1"/>
</dbReference>
<feature type="domain" description="PH" evidence="2">
    <location>
        <begin position="811"/>
        <end position="907"/>
    </location>
</feature>
<accession>A0A6V7XFL7</accession>
<dbReference type="Pfam" id="PF00621">
    <property type="entry name" value="RhoGEF"/>
    <property type="match status" value="1"/>
</dbReference>
<feature type="domain" description="DH" evidence="3">
    <location>
        <begin position="375"/>
        <end position="558"/>
    </location>
</feature>
<dbReference type="GO" id="GO:0046847">
    <property type="term" value="P:filopodium assembly"/>
    <property type="evidence" value="ECO:0007669"/>
    <property type="project" value="TreeGrafter"/>
</dbReference>
<evidence type="ECO:0000313" key="4">
    <source>
        <dbReference type="EMBL" id="CAD2197992.1"/>
    </source>
</evidence>
<proteinExistence type="predicted"/>
<dbReference type="PROSITE" id="PS50003">
    <property type="entry name" value="PH_DOMAIN"/>
    <property type="match status" value="1"/>
</dbReference>
<sequence>MSDTKMNNFPQLKQNLVMNGSDPFNHLINQPHSTTNSPSSSSASSSFASTKNSKNNNFNPVHRLHKSEDSTTNLINRLPLNIPSAMLTEEELDGGELLSVEEREEIDPEDGCKVQVWTYHILSADGMEESTIIRRRKMKVNCTESLKRIEFSNGRETKYEEREVINNLDSFTQQPNHTPFRNSATNERTMEDDEDSAQIGSMLFQTQDSFLRLVREKKDALVKLFPELFTNLRTTPAIFESMPSTVMETIVNEDGSTTTRTKFSKAFSSHYTRQEMFINGVRKECRSRFRAFMEYAGPEGGFCIRLNDHADEDLSEEESNDHEESTSDGKSWISSSGRSLALSEIGEGQSALVIPGKQGQLCVLKDKENNKRWEKAWHAVNEMVQSEERYVQKLALLEKFRSTIERAQLLDRRLQCHLFSNIASLNQFHEQHLLPQLMDRRREWQGTKRISDVLRKQAPFLKMYSEYTNNYKTAVHIFEECMRKKRAFGEIVRQLEQLPECEHLSLVSHLICPVQRVMRYQLLLKEYQKNLLPHDPDWEDTETALTLVLEAASHANEMMRKLDRYRNVLEIQEQLGNSIALVSPGRELLTRSRLFKCSSSTGKVEERLLFVFNDLFLLASERSTFMIGTRGASKYKLRAVFFAKQTQICEGDNLELENSFYLRGSNSAKARILPTLDQNLIIFVKGPQRCVELFCETEAEKKALFDTVWSVIQEAHSKELNNNHFVQSPQPTDNQQSKKCARCNNDFGWYAKQIECQRCGQRYCKKCIAQKPQKMRDCATRDLRGLLNIREGTPITRKNLLQVPASGNVSDVVKSGYLKFRGHSDKQLRRFFVLRNNFCIYSYRSDQDNSALAMLPLSGCDVNVHSSMLQAEKFGISLRHMNRQYLFICENEFDHAEWLAAMLLSANAKLPGEESSDEENVDLSNITTTIGPEQQKPKHSFASSLKNPWNSLIRRSSSMGETRIEHLEKPINGNKNELKNGKNEKEGQLRNEVEDETRWRIFKF</sequence>
<dbReference type="SUPFAM" id="SSF50729">
    <property type="entry name" value="PH domain-like"/>
    <property type="match status" value="2"/>
</dbReference>
<dbReference type="PANTHER" id="PTHR12673">
    <property type="entry name" value="FACIOGENITAL DYSPLASIA PROTEIN"/>
    <property type="match status" value="1"/>
</dbReference>
<evidence type="ECO:0000259" key="2">
    <source>
        <dbReference type="PROSITE" id="PS50003"/>
    </source>
</evidence>
<dbReference type="InterPro" id="IPR035899">
    <property type="entry name" value="DBL_dom_sf"/>
</dbReference>
<dbReference type="PROSITE" id="PS50010">
    <property type="entry name" value="DH_2"/>
    <property type="match status" value="1"/>
</dbReference>
<feature type="region of interest" description="Disordered" evidence="1">
    <location>
        <begin position="15"/>
        <end position="67"/>
    </location>
</feature>
<dbReference type="InterPro" id="IPR000219">
    <property type="entry name" value="DH_dom"/>
</dbReference>
<dbReference type="CDD" id="cd00160">
    <property type="entry name" value="RhoGEF"/>
    <property type="match status" value="1"/>
</dbReference>
<evidence type="ECO:0000256" key="1">
    <source>
        <dbReference type="SAM" id="MobiDB-lite"/>
    </source>
</evidence>
<organism evidence="4 5">
    <name type="scientific">Meloidogyne enterolobii</name>
    <name type="common">Root-knot nematode worm</name>
    <name type="synonym">Meloidogyne mayaguensis</name>
    <dbReference type="NCBI Taxonomy" id="390850"/>
    <lineage>
        <taxon>Eukaryota</taxon>
        <taxon>Metazoa</taxon>
        <taxon>Ecdysozoa</taxon>
        <taxon>Nematoda</taxon>
        <taxon>Chromadorea</taxon>
        <taxon>Rhabditida</taxon>
        <taxon>Tylenchina</taxon>
        <taxon>Tylenchomorpha</taxon>
        <taxon>Tylenchoidea</taxon>
        <taxon>Meloidogynidae</taxon>
        <taxon>Meloidogyninae</taxon>
        <taxon>Meloidogyne</taxon>
    </lineage>
</organism>
<dbReference type="Gene3D" id="1.20.900.10">
    <property type="entry name" value="Dbl homology (DH) domain"/>
    <property type="match status" value="1"/>
</dbReference>
<dbReference type="AlphaFoldDB" id="A0A6V7XFL7"/>
<dbReference type="GO" id="GO:0005737">
    <property type="term" value="C:cytoplasm"/>
    <property type="evidence" value="ECO:0007669"/>
    <property type="project" value="TreeGrafter"/>
</dbReference>
<dbReference type="Pfam" id="PF00169">
    <property type="entry name" value="PH"/>
    <property type="match status" value="1"/>
</dbReference>